<feature type="chain" id="PRO_5033068197" description="Holin" evidence="2">
    <location>
        <begin position="23"/>
        <end position="66"/>
    </location>
</feature>
<comment type="caution">
    <text evidence="3">The sequence shown here is derived from an EMBL/GenBank/DDBJ whole genome shotgun (WGS) entry which is preliminary data.</text>
</comment>
<evidence type="ECO:0000256" key="2">
    <source>
        <dbReference type="SAM" id="SignalP"/>
    </source>
</evidence>
<name>A0A845QJY4_9FIRM</name>
<dbReference type="Pfam" id="PF16945">
    <property type="entry name" value="Phage_r1t_holin"/>
    <property type="match status" value="1"/>
</dbReference>
<sequence>MKMSKKWLKAAGIRAIKTMAQAAVAMIGTSVVLTDVSWQVTVSAAVLAGILSLLTSVAGLPEVDEK</sequence>
<feature type="transmembrane region" description="Helical" evidence="1">
    <location>
        <begin position="38"/>
        <end position="60"/>
    </location>
</feature>
<proteinExistence type="predicted"/>
<feature type="transmembrane region" description="Helical" evidence="1">
    <location>
        <begin position="12"/>
        <end position="32"/>
    </location>
</feature>
<organism evidence="3 4">
    <name type="scientific">Anaerotruncus colihominis</name>
    <dbReference type="NCBI Taxonomy" id="169435"/>
    <lineage>
        <taxon>Bacteria</taxon>
        <taxon>Bacillati</taxon>
        <taxon>Bacillota</taxon>
        <taxon>Clostridia</taxon>
        <taxon>Eubacteriales</taxon>
        <taxon>Oscillospiraceae</taxon>
        <taxon>Anaerotruncus</taxon>
    </lineage>
</organism>
<keyword evidence="1" id="KW-1133">Transmembrane helix</keyword>
<evidence type="ECO:0008006" key="5">
    <source>
        <dbReference type="Google" id="ProtNLM"/>
    </source>
</evidence>
<feature type="signal peptide" evidence="2">
    <location>
        <begin position="1"/>
        <end position="22"/>
    </location>
</feature>
<evidence type="ECO:0000313" key="3">
    <source>
        <dbReference type="EMBL" id="NBH62189.1"/>
    </source>
</evidence>
<evidence type="ECO:0000313" key="4">
    <source>
        <dbReference type="Proteomes" id="UP000446866"/>
    </source>
</evidence>
<protein>
    <recommendedName>
        <fullName evidence="5">Holin</fullName>
    </recommendedName>
</protein>
<evidence type="ECO:0000256" key="1">
    <source>
        <dbReference type="SAM" id="Phobius"/>
    </source>
</evidence>
<accession>A0A845QJY4</accession>
<keyword evidence="2" id="KW-0732">Signal</keyword>
<keyword evidence="1" id="KW-0472">Membrane</keyword>
<dbReference type="AlphaFoldDB" id="A0A845QJY4"/>
<keyword evidence="4" id="KW-1185">Reference proteome</keyword>
<gene>
    <name evidence="3" type="ORF">D0435_11045</name>
</gene>
<dbReference type="InterPro" id="IPR020109">
    <property type="entry name" value="Holin_r1t"/>
</dbReference>
<dbReference type="EMBL" id="QXWK01000020">
    <property type="protein sequence ID" value="NBH62189.1"/>
    <property type="molecule type" value="Genomic_DNA"/>
</dbReference>
<reference evidence="3 4" key="1">
    <citation type="submission" date="2018-08" db="EMBL/GenBank/DDBJ databases">
        <title>Murine metabolic-syndrome-specific gut microbial biobank.</title>
        <authorList>
            <person name="Liu C."/>
        </authorList>
    </citation>
    <scope>NUCLEOTIDE SEQUENCE [LARGE SCALE GENOMIC DNA]</scope>
    <source>
        <strain evidence="3 4">28</strain>
    </source>
</reference>
<dbReference type="Proteomes" id="UP000446866">
    <property type="component" value="Unassembled WGS sequence"/>
</dbReference>
<keyword evidence="1" id="KW-0812">Transmembrane</keyword>